<evidence type="ECO:0000313" key="2">
    <source>
        <dbReference type="EMBL" id="CAF0929402.1"/>
    </source>
</evidence>
<keyword evidence="1" id="KW-0175">Coiled coil</keyword>
<feature type="coiled-coil region" evidence="1">
    <location>
        <begin position="140"/>
        <end position="167"/>
    </location>
</feature>
<dbReference type="AlphaFoldDB" id="A0A814BPK7"/>
<organism evidence="2 3">
    <name type="scientific">Brachionus calyciflorus</name>
    <dbReference type="NCBI Taxonomy" id="104777"/>
    <lineage>
        <taxon>Eukaryota</taxon>
        <taxon>Metazoa</taxon>
        <taxon>Spiralia</taxon>
        <taxon>Gnathifera</taxon>
        <taxon>Rotifera</taxon>
        <taxon>Eurotatoria</taxon>
        <taxon>Monogononta</taxon>
        <taxon>Pseudotrocha</taxon>
        <taxon>Ploima</taxon>
        <taxon>Brachionidae</taxon>
        <taxon>Brachionus</taxon>
    </lineage>
</organism>
<comment type="caution">
    <text evidence="2">The sequence shown here is derived from an EMBL/GenBank/DDBJ whole genome shotgun (WGS) entry which is preliminary data.</text>
</comment>
<evidence type="ECO:0000313" key="3">
    <source>
        <dbReference type="Proteomes" id="UP000663879"/>
    </source>
</evidence>
<evidence type="ECO:0000256" key="1">
    <source>
        <dbReference type="SAM" id="Coils"/>
    </source>
</evidence>
<gene>
    <name evidence="2" type="ORF">OXX778_LOCUS12821</name>
</gene>
<reference evidence="2" key="1">
    <citation type="submission" date="2021-02" db="EMBL/GenBank/DDBJ databases">
        <authorList>
            <person name="Nowell W R."/>
        </authorList>
    </citation>
    <scope>NUCLEOTIDE SEQUENCE</scope>
    <source>
        <strain evidence="2">Ploen Becks lab</strain>
    </source>
</reference>
<dbReference type="Proteomes" id="UP000663879">
    <property type="component" value="Unassembled WGS sequence"/>
</dbReference>
<proteinExistence type="predicted"/>
<protein>
    <submittedName>
        <fullName evidence="2">Uncharacterized protein</fullName>
    </submittedName>
</protein>
<dbReference type="OrthoDB" id="410104at2759"/>
<sequence>MCRKSKANSTKVKLLNESVPENKEQLLSDWCKYFINLLNNESSSNETNYPDPSDYILSISFEEVEEAVRTFKNDKAPGYDYAVTAEILKEIVVDYVNKKSEVGFGYLTNKGKQHENIRKLRNSSTQIERKISDFDFADDIALLESDRNKAQEQLNSYSENAKKVELLINAEKTVSMVFNIQQRPYLS</sequence>
<name>A0A814BPK7_9BILA</name>
<dbReference type="EMBL" id="CAJNOC010002373">
    <property type="protein sequence ID" value="CAF0929402.1"/>
    <property type="molecule type" value="Genomic_DNA"/>
</dbReference>
<accession>A0A814BPK7</accession>
<keyword evidence="3" id="KW-1185">Reference proteome</keyword>